<organism evidence="2 3">
    <name type="scientific">Cupriavidus oxalaticus</name>
    <dbReference type="NCBI Taxonomy" id="96344"/>
    <lineage>
        <taxon>Bacteria</taxon>
        <taxon>Pseudomonadati</taxon>
        <taxon>Pseudomonadota</taxon>
        <taxon>Betaproteobacteria</taxon>
        <taxon>Burkholderiales</taxon>
        <taxon>Burkholderiaceae</taxon>
        <taxon>Cupriavidus</taxon>
    </lineage>
</organism>
<reference evidence="2 3" key="1">
    <citation type="submission" date="2018-09" db="EMBL/GenBank/DDBJ databases">
        <title>Complete genome sequence of Cupriavidus oxalaticus T2, a bacterium capable of phenol tolerance and degradation.</title>
        <authorList>
            <person name="Yan J."/>
        </authorList>
    </citation>
    <scope>NUCLEOTIDE SEQUENCE [LARGE SCALE GENOMIC DNA]</scope>
    <source>
        <strain evidence="2 3">T2</strain>
    </source>
</reference>
<keyword evidence="1" id="KW-0472">Membrane</keyword>
<dbReference type="AlphaFoldDB" id="A0A5P3VCP9"/>
<evidence type="ECO:0000256" key="1">
    <source>
        <dbReference type="SAM" id="Phobius"/>
    </source>
</evidence>
<evidence type="ECO:0000313" key="2">
    <source>
        <dbReference type="EMBL" id="QEZ44156.1"/>
    </source>
</evidence>
<sequence>MKQNIKKQDTVFLLTLVDFLIQVIFFGMFAFVAYTVSKDPRVEQLGAMVKDKFAGVSDTDIERALDAARSVDPRELADGRKAKEDLDKLQKQLGVSNITELTDLLTKMAPVKDLRTSSELIKKAGGIERVQAAVEYYNSKGPGKPHCLTRPGTSSAMPIATLVGYEDHIEVASSTPQFMAVLQKLDYSLAAVRSLPLREFSRVFSKLGTVYPDCKYTFVLLEKTRYVEPRDAANAMGNVYVWARKG</sequence>
<keyword evidence="1" id="KW-1133">Transmembrane helix</keyword>
<dbReference type="Proteomes" id="UP000325743">
    <property type="component" value="Chromosome 1"/>
</dbReference>
<evidence type="ECO:0000313" key="3">
    <source>
        <dbReference type="Proteomes" id="UP000325743"/>
    </source>
</evidence>
<protein>
    <submittedName>
        <fullName evidence="2">Uncharacterized protein</fullName>
    </submittedName>
</protein>
<accession>A0A5P3VCP9</accession>
<keyword evidence="1" id="KW-0812">Transmembrane</keyword>
<feature type="transmembrane region" description="Helical" evidence="1">
    <location>
        <begin position="12"/>
        <end position="34"/>
    </location>
</feature>
<dbReference type="RefSeq" id="WP_151070224.1">
    <property type="nucleotide sequence ID" value="NZ_CP032518.1"/>
</dbReference>
<proteinExistence type="predicted"/>
<gene>
    <name evidence="2" type="ORF">D2917_07875</name>
</gene>
<name>A0A5P3VCP9_9BURK</name>
<dbReference type="EMBL" id="CP032518">
    <property type="protein sequence ID" value="QEZ44156.1"/>
    <property type="molecule type" value="Genomic_DNA"/>
</dbReference>